<proteinExistence type="predicted"/>
<reference evidence="2" key="1">
    <citation type="submission" date="2020-04" db="EMBL/GenBank/DDBJ databases">
        <title>A desert anoxygenic phototrophic bacterium fixes CO2 using RubisCO under aerobic conditions.</title>
        <authorList>
            <person name="Tang K."/>
        </authorList>
    </citation>
    <scope>NUCLEOTIDE SEQUENCE [LARGE SCALE GENOMIC DNA]</scope>
    <source>
        <strain evidence="2">MIMtkB3</strain>
    </source>
</reference>
<keyword evidence="1" id="KW-1133">Transmembrane helix</keyword>
<dbReference type="Proteomes" id="UP000501891">
    <property type="component" value="Chromosome"/>
</dbReference>
<feature type="transmembrane region" description="Helical" evidence="1">
    <location>
        <begin position="51"/>
        <end position="71"/>
    </location>
</feature>
<dbReference type="KEGG" id="acru:HHL28_08195"/>
<keyword evidence="3" id="KW-1185">Reference proteome</keyword>
<name>A0A858R6P1_9PROT</name>
<protein>
    <recommendedName>
        <fullName evidence="4">Aa3-type cytochrome c oxidase subunit IV</fullName>
    </recommendedName>
</protein>
<sequence length="74" mass="8049">MAGNHTAPVVNDKLVKEHAEDWHAFTRFTTIGIICVILVLLMFVLQFAIGWGYAAAFMILGFIVTTVAAALGKI</sequence>
<keyword evidence="1" id="KW-0812">Transmembrane</keyword>
<evidence type="ECO:0000256" key="1">
    <source>
        <dbReference type="SAM" id="Phobius"/>
    </source>
</evidence>
<accession>A0A858R6P1</accession>
<evidence type="ECO:0000313" key="2">
    <source>
        <dbReference type="EMBL" id="QJE73067.1"/>
    </source>
</evidence>
<keyword evidence="1" id="KW-0472">Membrane</keyword>
<evidence type="ECO:0008006" key="4">
    <source>
        <dbReference type="Google" id="ProtNLM"/>
    </source>
</evidence>
<evidence type="ECO:0000313" key="3">
    <source>
        <dbReference type="Proteomes" id="UP000501891"/>
    </source>
</evidence>
<dbReference type="AlphaFoldDB" id="A0A858R6P1"/>
<organism evidence="2 3">
    <name type="scientific">Aerophototrophica crusticola</name>
    <dbReference type="NCBI Taxonomy" id="1709002"/>
    <lineage>
        <taxon>Bacteria</taxon>
        <taxon>Pseudomonadati</taxon>
        <taxon>Pseudomonadota</taxon>
        <taxon>Alphaproteobacteria</taxon>
        <taxon>Rhodospirillales</taxon>
        <taxon>Rhodospirillaceae</taxon>
        <taxon>Aerophototrophica</taxon>
    </lineage>
</organism>
<gene>
    <name evidence="2" type="ORF">HHL28_08195</name>
</gene>
<feature type="transmembrane region" description="Helical" evidence="1">
    <location>
        <begin position="24"/>
        <end position="45"/>
    </location>
</feature>
<dbReference type="EMBL" id="CP051775">
    <property type="protein sequence ID" value="QJE73067.1"/>
    <property type="molecule type" value="Genomic_DNA"/>
</dbReference>